<dbReference type="EMBL" id="OX458332">
    <property type="protein sequence ID" value="CAI8810715.1"/>
    <property type="molecule type" value="Genomic_DNA"/>
</dbReference>
<evidence type="ECO:0000313" key="1">
    <source>
        <dbReference type="EMBL" id="CAI8810715.1"/>
    </source>
</evidence>
<gene>
    <name evidence="1" type="ORF">MCNOR_1747</name>
</gene>
<dbReference type="AlphaFoldDB" id="A0AA35XV04"/>
<name>A0AA35XV04_METCP</name>
<dbReference type="Proteomes" id="UP001158598">
    <property type="component" value="Chromosome"/>
</dbReference>
<proteinExistence type="predicted"/>
<accession>A0AA35XV04</accession>
<evidence type="ECO:0000313" key="2">
    <source>
        <dbReference type="Proteomes" id="UP001158598"/>
    </source>
</evidence>
<protein>
    <submittedName>
        <fullName evidence="1">Uncharacterized protein</fullName>
    </submittedName>
</protein>
<reference evidence="1" key="1">
    <citation type="submission" date="2023-03" db="EMBL/GenBank/DDBJ databases">
        <authorList>
            <person name="Pearce D."/>
        </authorList>
    </citation>
    <scope>NUCLEOTIDE SEQUENCE</scope>
    <source>
        <strain evidence="1">Mc</strain>
    </source>
</reference>
<organism evidence="1 2">
    <name type="scientific">Methylococcus capsulatus</name>
    <dbReference type="NCBI Taxonomy" id="414"/>
    <lineage>
        <taxon>Bacteria</taxon>
        <taxon>Pseudomonadati</taxon>
        <taxon>Pseudomonadota</taxon>
        <taxon>Gammaproteobacteria</taxon>
        <taxon>Methylococcales</taxon>
        <taxon>Methylococcaceae</taxon>
        <taxon>Methylococcus</taxon>
    </lineage>
</organism>
<sequence>MNPCKIRRERPPGKSIHVWSPMELQKALWGAEIGRTANGVAFFPGRRSPSLWAQSLRNSG</sequence>